<name>A0AAU4K828_9NOCA</name>
<dbReference type="Pfam" id="PF07228">
    <property type="entry name" value="SpoIIE"/>
    <property type="match status" value="1"/>
</dbReference>
<sequence length="264" mass="27440">MAAVATVRDSAASGSHEVGGFGIDWAAVSDVGLVREANEDAALVTDRRYLLADGMGGHDCGELASETALAALGAVEPSDLTTTRDAVLGALRTAAHDIGDIDSANGRRAGTTVTGALIVDYEGAPHWLVVNIGDSRTYRWSDAVIEQVTTDHSQVQELIDAGHLTPEQARVDPRRNVITRALGAGMDAEADFFVFPVVAGDVVLICSDGLTGELPDSELEEIIAERAATPDALAAELVSATLALGARDNVTVVVAAVRQLGEED</sequence>
<dbReference type="RefSeq" id="WP_328859121.1">
    <property type="nucleotide sequence ID" value="NZ_CP108021.1"/>
</dbReference>
<proteinExistence type="predicted"/>
<accession>A0AAU4K828</accession>
<dbReference type="PANTHER" id="PTHR13832">
    <property type="entry name" value="PROTEIN PHOSPHATASE 2C"/>
    <property type="match status" value="1"/>
</dbReference>
<organism evidence="2 3">
    <name type="scientific">Williamsia herbipolensis</name>
    <dbReference type="NCBI Taxonomy" id="1603258"/>
    <lineage>
        <taxon>Bacteria</taxon>
        <taxon>Bacillati</taxon>
        <taxon>Actinomycetota</taxon>
        <taxon>Actinomycetes</taxon>
        <taxon>Mycobacteriales</taxon>
        <taxon>Nocardiaceae</taxon>
        <taxon>Williamsia</taxon>
    </lineage>
</organism>
<reference evidence="2 3" key="1">
    <citation type="submission" date="2022-10" db="EMBL/GenBank/DDBJ databases">
        <title>The complete genomes of actinobacterial strains from the NBC collection.</title>
        <authorList>
            <person name="Joergensen T.S."/>
            <person name="Alvarez Arevalo M."/>
            <person name="Sterndorff E.B."/>
            <person name="Faurdal D."/>
            <person name="Vuksanovic O."/>
            <person name="Mourched A.-S."/>
            <person name="Charusanti P."/>
            <person name="Shaw S."/>
            <person name="Blin K."/>
            <person name="Weber T."/>
        </authorList>
    </citation>
    <scope>NUCLEOTIDE SEQUENCE [LARGE SCALE GENOMIC DNA]</scope>
    <source>
        <strain evidence="2 3">NBC_00319</strain>
    </source>
</reference>
<protein>
    <submittedName>
        <fullName evidence="2">Protein phosphatase 2C domain-containing protein</fullName>
    </submittedName>
</protein>
<evidence type="ECO:0000313" key="3">
    <source>
        <dbReference type="Proteomes" id="UP001432128"/>
    </source>
</evidence>
<gene>
    <name evidence="2" type="ORF">OG579_01620</name>
</gene>
<dbReference type="PANTHER" id="PTHR13832:SF827">
    <property type="entry name" value="PROTEIN PHOSPHATASE 1L"/>
    <property type="match status" value="1"/>
</dbReference>
<dbReference type="AlphaFoldDB" id="A0AAU4K828"/>
<dbReference type="InterPro" id="IPR001932">
    <property type="entry name" value="PPM-type_phosphatase-like_dom"/>
</dbReference>
<dbReference type="SMART" id="SM00331">
    <property type="entry name" value="PP2C_SIG"/>
    <property type="match status" value="1"/>
</dbReference>
<dbReference type="Gene3D" id="3.60.40.10">
    <property type="entry name" value="PPM-type phosphatase domain"/>
    <property type="match status" value="1"/>
</dbReference>
<dbReference type="InterPro" id="IPR036457">
    <property type="entry name" value="PPM-type-like_dom_sf"/>
</dbReference>
<evidence type="ECO:0000313" key="2">
    <source>
        <dbReference type="EMBL" id="WUM22206.1"/>
    </source>
</evidence>
<dbReference type="InterPro" id="IPR015655">
    <property type="entry name" value="PP2C"/>
</dbReference>
<keyword evidence="3" id="KW-1185">Reference proteome</keyword>
<dbReference type="KEGG" id="whr:OG579_01620"/>
<dbReference type="PROSITE" id="PS51746">
    <property type="entry name" value="PPM_2"/>
    <property type="match status" value="1"/>
</dbReference>
<evidence type="ECO:0000259" key="1">
    <source>
        <dbReference type="PROSITE" id="PS51746"/>
    </source>
</evidence>
<dbReference type="SUPFAM" id="SSF81606">
    <property type="entry name" value="PP2C-like"/>
    <property type="match status" value="1"/>
</dbReference>
<dbReference type="Proteomes" id="UP001432128">
    <property type="component" value="Chromosome"/>
</dbReference>
<dbReference type="GO" id="GO:0004722">
    <property type="term" value="F:protein serine/threonine phosphatase activity"/>
    <property type="evidence" value="ECO:0007669"/>
    <property type="project" value="InterPro"/>
</dbReference>
<dbReference type="SMART" id="SM00332">
    <property type="entry name" value="PP2Cc"/>
    <property type="match status" value="1"/>
</dbReference>
<dbReference type="EMBL" id="CP108021">
    <property type="protein sequence ID" value="WUM22206.1"/>
    <property type="molecule type" value="Genomic_DNA"/>
</dbReference>
<dbReference type="CDD" id="cd00143">
    <property type="entry name" value="PP2Cc"/>
    <property type="match status" value="1"/>
</dbReference>
<feature type="domain" description="PPM-type phosphatase" evidence="1">
    <location>
        <begin position="24"/>
        <end position="257"/>
    </location>
</feature>